<keyword evidence="2" id="KW-1185">Reference proteome</keyword>
<evidence type="ECO:0000313" key="1">
    <source>
        <dbReference type="EMBL" id="ARN80998.1"/>
    </source>
</evidence>
<evidence type="ECO:0000313" key="2">
    <source>
        <dbReference type="Proteomes" id="UP000193978"/>
    </source>
</evidence>
<accession>A0A1W6MTS5</accession>
<name>A0A1W6MTS5_9HYPH</name>
<evidence type="ECO:0008006" key="3">
    <source>
        <dbReference type="Google" id="ProtNLM"/>
    </source>
</evidence>
<organism evidence="1 2">
    <name type="scientific">Methylocystis bryophila</name>
    <dbReference type="NCBI Taxonomy" id="655015"/>
    <lineage>
        <taxon>Bacteria</taxon>
        <taxon>Pseudomonadati</taxon>
        <taxon>Pseudomonadota</taxon>
        <taxon>Alphaproteobacteria</taxon>
        <taxon>Hyphomicrobiales</taxon>
        <taxon>Methylocystaceae</taxon>
        <taxon>Methylocystis</taxon>
    </lineage>
</organism>
<dbReference type="OrthoDB" id="8237873at2"/>
<dbReference type="STRING" id="655015.B1812_07850"/>
<dbReference type="Proteomes" id="UP000193978">
    <property type="component" value="Chromosome"/>
</dbReference>
<dbReference type="RefSeq" id="WP_085771086.1">
    <property type="nucleotide sequence ID" value="NZ_AP027149.1"/>
</dbReference>
<dbReference type="EMBL" id="CP019948">
    <property type="protein sequence ID" value="ARN80998.1"/>
    <property type="molecule type" value="Genomic_DNA"/>
</dbReference>
<sequence length="79" mass="8891">MHNKRIAAFRENPGGAWTPADFEITASQYAMKFRKATGTHVVFTHPSTLYCAAIPLKAAPRSVHVKAFLEMIDRMEEID</sequence>
<protein>
    <recommendedName>
        <fullName evidence="3">HicA protein</fullName>
    </recommendedName>
</protein>
<gene>
    <name evidence="1" type="ORF">B1812_07850</name>
</gene>
<reference evidence="1 2" key="1">
    <citation type="submission" date="2017-02" db="EMBL/GenBank/DDBJ databases">
        <authorList>
            <person name="Peterson S.W."/>
        </authorList>
    </citation>
    <scope>NUCLEOTIDE SEQUENCE [LARGE SCALE GENOMIC DNA]</scope>
    <source>
        <strain evidence="1 2">S285</strain>
    </source>
</reference>
<proteinExistence type="predicted"/>
<dbReference type="KEGG" id="mbry:B1812_07850"/>
<dbReference type="AlphaFoldDB" id="A0A1W6MTS5"/>